<evidence type="ECO:0000256" key="4">
    <source>
        <dbReference type="ARBA" id="ARBA00022692"/>
    </source>
</evidence>
<organism evidence="9 10">
    <name type="scientific">Undibacterium pigrum</name>
    <dbReference type="NCBI Taxonomy" id="401470"/>
    <lineage>
        <taxon>Bacteria</taxon>
        <taxon>Pseudomonadati</taxon>
        <taxon>Pseudomonadota</taxon>
        <taxon>Betaproteobacteria</taxon>
        <taxon>Burkholderiales</taxon>
        <taxon>Oxalobacteraceae</taxon>
        <taxon>Undibacterium</taxon>
    </lineage>
</organism>
<keyword evidence="3" id="KW-1003">Cell membrane</keyword>
<dbReference type="OrthoDB" id="8750382at2"/>
<dbReference type="InterPro" id="IPR042094">
    <property type="entry name" value="T2SS_GspF_sf"/>
</dbReference>
<dbReference type="Gene3D" id="1.20.81.30">
    <property type="entry name" value="Type II secretion system (T2SS), domain F"/>
    <property type="match status" value="2"/>
</dbReference>
<dbReference type="RefSeq" id="WP_110257460.1">
    <property type="nucleotide sequence ID" value="NZ_QJKB01000010.1"/>
</dbReference>
<proteinExistence type="inferred from homology"/>
<dbReference type="InterPro" id="IPR003004">
    <property type="entry name" value="GspF/PilC"/>
</dbReference>
<keyword evidence="6 7" id="KW-0472">Membrane</keyword>
<feature type="transmembrane region" description="Helical" evidence="7">
    <location>
        <begin position="113"/>
        <end position="130"/>
    </location>
</feature>
<feature type="transmembrane region" description="Helical" evidence="7">
    <location>
        <begin position="201"/>
        <end position="223"/>
    </location>
</feature>
<keyword evidence="4 7" id="KW-0812">Transmembrane</keyword>
<feature type="transmembrane region" description="Helical" evidence="7">
    <location>
        <begin position="142"/>
        <end position="164"/>
    </location>
</feature>
<comment type="subcellular location">
    <subcellularLocation>
        <location evidence="1">Cell membrane</location>
        <topology evidence="1">Multi-pass membrane protein</topology>
    </subcellularLocation>
</comment>
<accession>A0A318IX78</accession>
<keyword evidence="5 7" id="KW-1133">Transmembrane helix</keyword>
<protein>
    <submittedName>
        <fullName evidence="9">General secretion pathway protein F</fullName>
    </submittedName>
</protein>
<comment type="similarity">
    <text evidence="2">Belongs to the GSP F family.</text>
</comment>
<evidence type="ECO:0000256" key="5">
    <source>
        <dbReference type="ARBA" id="ARBA00022989"/>
    </source>
</evidence>
<name>A0A318IX78_9BURK</name>
<evidence type="ECO:0000256" key="7">
    <source>
        <dbReference type="SAM" id="Phobius"/>
    </source>
</evidence>
<sequence>MKSMPHLALPYRIRADLLQQLAALSHAGIAPLQALPMLKLPGSYQKRMEATLQAVKRGKNLADAGLQSGLWTPLEAGLIGAALAAGDPTTVYRQLASDYQEKARQIASIKSRMTLPVVMGILSLLIPPLPQLVSGALSMGAYLWQAARTILLVSGLVAGGIYAYRRFQVRPADAPVSWLDQVLLVLPVFGKMHKRRNLCDFWQSMAILLAAGLPMFDALPLGLQGASNVLLRRQLARILPLMQKGATLAEAVRSLPEINDGTLAGLLHTGEASGTLPEMLSRYARGENASLQLQQSQIAEWIPRIAYAFVAATIAYGILRSGAFSPHVPGNL</sequence>
<gene>
    <name evidence="9" type="ORF">DFR42_110180</name>
</gene>
<keyword evidence="10" id="KW-1185">Reference proteome</keyword>
<evidence type="ECO:0000256" key="3">
    <source>
        <dbReference type="ARBA" id="ARBA00022475"/>
    </source>
</evidence>
<dbReference type="EMBL" id="QJKB01000010">
    <property type="protein sequence ID" value="PXX39814.1"/>
    <property type="molecule type" value="Genomic_DNA"/>
</dbReference>
<feature type="domain" description="Type II secretion system protein GspF" evidence="8">
    <location>
        <begin position="203"/>
        <end position="318"/>
    </location>
</feature>
<dbReference type="PANTHER" id="PTHR30012">
    <property type="entry name" value="GENERAL SECRETION PATHWAY PROTEIN"/>
    <property type="match status" value="1"/>
</dbReference>
<evidence type="ECO:0000313" key="9">
    <source>
        <dbReference type="EMBL" id="PXX39814.1"/>
    </source>
</evidence>
<dbReference type="PANTHER" id="PTHR30012:SF0">
    <property type="entry name" value="TYPE II SECRETION SYSTEM PROTEIN F-RELATED"/>
    <property type="match status" value="1"/>
</dbReference>
<dbReference type="Pfam" id="PF00482">
    <property type="entry name" value="T2SSF"/>
    <property type="match status" value="2"/>
</dbReference>
<dbReference type="Proteomes" id="UP000247792">
    <property type="component" value="Unassembled WGS sequence"/>
</dbReference>
<evidence type="ECO:0000259" key="8">
    <source>
        <dbReference type="Pfam" id="PF00482"/>
    </source>
</evidence>
<dbReference type="AlphaFoldDB" id="A0A318IX78"/>
<dbReference type="InterPro" id="IPR018076">
    <property type="entry name" value="T2SS_GspF_dom"/>
</dbReference>
<evidence type="ECO:0000256" key="6">
    <source>
        <dbReference type="ARBA" id="ARBA00023136"/>
    </source>
</evidence>
<evidence type="ECO:0000256" key="1">
    <source>
        <dbReference type="ARBA" id="ARBA00004651"/>
    </source>
</evidence>
<reference evidence="9 10" key="1">
    <citation type="submission" date="2018-05" db="EMBL/GenBank/DDBJ databases">
        <title>Genomic Encyclopedia of Type Strains, Phase IV (KMG-IV): sequencing the most valuable type-strain genomes for metagenomic binning, comparative biology and taxonomic classification.</title>
        <authorList>
            <person name="Goeker M."/>
        </authorList>
    </citation>
    <scope>NUCLEOTIDE SEQUENCE [LARGE SCALE GENOMIC DNA]</scope>
    <source>
        <strain evidence="9 10">DSM 19792</strain>
    </source>
</reference>
<comment type="caution">
    <text evidence="9">The sequence shown here is derived from an EMBL/GenBank/DDBJ whole genome shotgun (WGS) entry which is preliminary data.</text>
</comment>
<evidence type="ECO:0000313" key="10">
    <source>
        <dbReference type="Proteomes" id="UP000247792"/>
    </source>
</evidence>
<dbReference type="GO" id="GO:0005886">
    <property type="term" value="C:plasma membrane"/>
    <property type="evidence" value="ECO:0007669"/>
    <property type="project" value="UniProtKB-SubCell"/>
</dbReference>
<feature type="domain" description="Type II secretion system protein GspF" evidence="8">
    <location>
        <begin position="18"/>
        <end position="128"/>
    </location>
</feature>
<evidence type="ECO:0000256" key="2">
    <source>
        <dbReference type="ARBA" id="ARBA00005745"/>
    </source>
</evidence>